<keyword evidence="2" id="KW-1133">Transmembrane helix</keyword>
<feature type="transmembrane region" description="Helical" evidence="2">
    <location>
        <begin position="68"/>
        <end position="91"/>
    </location>
</feature>
<dbReference type="Proteomes" id="UP000317422">
    <property type="component" value="Unassembled WGS sequence"/>
</dbReference>
<protein>
    <submittedName>
        <fullName evidence="3">Uncharacterized protein</fullName>
    </submittedName>
</protein>
<gene>
    <name evidence="3" type="ORF">FHX37_0331</name>
</gene>
<evidence type="ECO:0000313" key="4">
    <source>
        <dbReference type="Proteomes" id="UP000317422"/>
    </source>
</evidence>
<keyword evidence="4" id="KW-1185">Reference proteome</keyword>
<feature type="region of interest" description="Disordered" evidence="1">
    <location>
        <begin position="100"/>
        <end position="127"/>
    </location>
</feature>
<accession>A0A543NF40</accession>
<reference evidence="3 4" key="1">
    <citation type="submission" date="2019-06" db="EMBL/GenBank/DDBJ databases">
        <title>Sequencing the genomes of 1000 actinobacteria strains.</title>
        <authorList>
            <person name="Klenk H.-P."/>
        </authorList>
    </citation>
    <scope>NUCLEOTIDE SEQUENCE [LARGE SCALE GENOMIC DNA]</scope>
    <source>
        <strain evidence="3 4">DSM 45015</strain>
    </source>
</reference>
<keyword evidence="2" id="KW-0472">Membrane</keyword>
<evidence type="ECO:0000256" key="1">
    <source>
        <dbReference type="SAM" id="MobiDB-lite"/>
    </source>
</evidence>
<dbReference type="AlphaFoldDB" id="A0A543NF40"/>
<comment type="caution">
    <text evidence="3">The sequence shown here is derived from an EMBL/GenBank/DDBJ whole genome shotgun (WGS) entry which is preliminary data.</text>
</comment>
<organism evidence="3 4">
    <name type="scientific">Haloactinospora alba</name>
    <dbReference type="NCBI Taxonomy" id="405555"/>
    <lineage>
        <taxon>Bacteria</taxon>
        <taxon>Bacillati</taxon>
        <taxon>Actinomycetota</taxon>
        <taxon>Actinomycetes</taxon>
        <taxon>Streptosporangiales</taxon>
        <taxon>Nocardiopsidaceae</taxon>
        <taxon>Haloactinospora</taxon>
    </lineage>
</organism>
<feature type="transmembrane region" description="Helical" evidence="2">
    <location>
        <begin position="42"/>
        <end position="62"/>
    </location>
</feature>
<keyword evidence="2" id="KW-0812">Transmembrane</keyword>
<feature type="compositionally biased region" description="Basic and acidic residues" evidence="1">
    <location>
        <begin position="115"/>
        <end position="127"/>
    </location>
</feature>
<dbReference type="EMBL" id="VFQC01000001">
    <property type="protein sequence ID" value="TQN30453.1"/>
    <property type="molecule type" value="Genomic_DNA"/>
</dbReference>
<sequence length="127" mass="13797">MLGNEGYGDTAMNDRTRARYFIRGYQAEGGAWAPTNSHRGRFGSWVAVAFLFVGFTVGGVSLATGPAWWLLAVGGGLMLVGAVLCVITDIFTDVVLDDPRHESEEPHSTPLHRIKQYDQEVSSSDHG</sequence>
<evidence type="ECO:0000313" key="3">
    <source>
        <dbReference type="EMBL" id="TQN30453.1"/>
    </source>
</evidence>
<name>A0A543NF40_9ACTN</name>
<evidence type="ECO:0000256" key="2">
    <source>
        <dbReference type="SAM" id="Phobius"/>
    </source>
</evidence>
<proteinExistence type="predicted"/>